<feature type="transmembrane region" description="Helical" evidence="9">
    <location>
        <begin position="20"/>
        <end position="38"/>
    </location>
</feature>
<gene>
    <name evidence="10" type="ORF">SAMN06297251_11851</name>
</gene>
<dbReference type="GO" id="GO:0022857">
    <property type="term" value="F:transmembrane transporter activity"/>
    <property type="evidence" value="ECO:0007669"/>
    <property type="project" value="InterPro"/>
</dbReference>
<evidence type="ECO:0000256" key="6">
    <source>
        <dbReference type="ARBA" id="ARBA00022989"/>
    </source>
</evidence>
<dbReference type="PANTHER" id="PTHR30047:SF7">
    <property type="entry name" value="HIGH-AFFINITY CHOLINE TRANSPORT PROTEIN"/>
    <property type="match status" value="1"/>
</dbReference>
<dbReference type="NCBIfam" id="TIGR00842">
    <property type="entry name" value="bcct"/>
    <property type="match status" value="1"/>
</dbReference>
<dbReference type="EMBL" id="FWXR01000018">
    <property type="protein sequence ID" value="SMD01584.1"/>
    <property type="molecule type" value="Genomic_DNA"/>
</dbReference>
<evidence type="ECO:0000313" key="11">
    <source>
        <dbReference type="Proteomes" id="UP000192656"/>
    </source>
</evidence>
<dbReference type="PANTHER" id="PTHR30047">
    <property type="entry name" value="HIGH-AFFINITY CHOLINE TRANSPORT PROTEIN-RELATED"/>
    <property type="match status" value="1"/>
</dbReference>
<evidence type="ECO:0000256" key="8">
    <source>
        <dbReference type="SAM" id="MobiDB-lite"/>
    </source>
</evidence>
<dbReference type="Proteomes" id="UP000192656">
    <property type="component" value="Unassembled WGS sequence"/>
</dbReference>
<feature type="transmembrane region" description="Helical" evidence="9">
    <location>
        <begin position="234"/>
        <end position="256"/>
    </location>
</feature>
<keyword evidence="5 9" id="KW-0812">Transmembrane</keyword>
<feature type="transmembrane region" description="Helical" evidence="9">
    <location>
        <begin position="353"/>
        <end position="376"/>
    </location>
</feature>
<keyword evidence="6 9" id="KW-1133">Transmembrane helix</keyword>
<comment type="similarity">
    <text evidence="2">Belongs to the BCCT transporter (TC 2.A.15) family.</text>
</comment>
<evidence type="ECO:0000313" key="10">
    <source>
        <dbReference type="EMBL" id="SMD01584.1"/>
    </source>
</evidence>
<feature type="region of interest" description="Disordered" evidence="8">
    <location>
        <begin position="519"/>
        <end position="540"/>
    </location>
</feature>
<dbReference type="AlphaFoldDB" id="A0A1W2DVT8"/>
<evidence type="ECO:0000256" key="7">
    <source>
        <dbReference type="ARBA" id="ARBA00023136"/>
    </source>
</evidence>
<feature type="transmembrane region" description="Helical" evidence="9">
    <location>
        <begin position="404"/>
        <end position="424"/>
    </location>
</feature>
<sequence>MDKEVFVRRLGPFPHVSPPVFITSAILILGFILFGGIFTDTAATVFSAAQSGIADGFGWFLILVTNAALVLSVYLAFSRFGDIRLGAQTEEPEYDIVSWTAMMFSAGIGIGLLYWAVAEPLFHFSSPPIGQAETAEAAKQAMVISFLHWGWHGWGIYCIVGMALAYFHYRQGLPLSIRSALYPLIGERIYGFWGHVVDILAVFGTMFGIVTSLGLGVMQINAGLTSLFGLPDSLLLQIGLVAAITACATLSVVAGLDNGIKRISNFNIYLSFAMLAFIVAMGPALFIFDSFIENMGAYIENFVYYSFWSESYSGTNWQVDWTLFYWAWWISWSPFVGIFIARISRGRTIREFALGVLLIPSTILFFWFTAFGGVAVHMELMGDPGLVAAVQDDYGRAIFEFLQFYPLPTLTTLVVLFMILVWFVTSSDSGSFVIDMLTAGGDDNPPKIQRIFWAVTEGAIAAVLLVAGGLKALQSAAVVAGFPFAFVLLVMMWGLVRALGRDKLVLYRYDQAYRTEAETEAASPSPYVGENSLKGPPSLR</sequence>
<feature type="transmembrane region" description="Helical" evidence="9">
    <location>
        <begin position="268"/>
        <end position="288"/>
    </location>
</feature>
<feature type="transmembrane region" description="Helical" evidence="9">
    <location>
        <begin position="58"/>
        <end position="77"/>
    </location>
</feature>
<dbReference type="InterPro" id="IPR000060">
    <property type="entry name" value="BCCT_transptr"/>
</dbReference>
<feature type="transmembrane region" description="Helical" evidence="9">
    <location>
        <begin position="476"/>
        <end position="496"/>
    </location>
</feature>
<evidence type="ECO:0000256" key="4">
    <source>
        <dbReference type="ARBA" id="ARBA00022475"/>
    </source>
</evidence>
<protein>
    <submittedName>
        <fullName evidence="10">Choline/glycine/proline betaine transport protein</fullName>
    </submittedName>
</protein>
<keyword evidence="3" id="KW-0813">Transport</keyword>
<reference evidence="10 11" key="1">
    <citation type="submission" date="2017-04" db="EMBL/GenBank/DDBJ databases">
        <authorList>
            <person name="Afonso C.L."/>
            <person name="Miller P.J."/>
            <person name="Scott M.A."/>
            <person name="Spackman E."/>
            <person name="Goraichik I."/>
            <person name="Dimitrov K.M."/>
            <person name="Suarez D.L."/>
            <person name="Swayne D.E."/>
        </authorList>
    </citation>
    <scope>NUCLEOTIDE SEQUENCE [LARGE SCALE GENOMIC DNA]</scope>
    <source>
        <strain evidence="10 11">CGMCC 1.10972</strain>
    </source>
</reference>
<feature type="transmembrane region" description="Helical" evidence="9">
    <location>
        <begin position="151"/>
        <end position="169"/>
    </location>
</feature>
<evidence type="ECO:0000256" key="5">
    <source>
        <dbReference type="ARBA" id="ARBA00022692"/>
    </source>
</evidence>
<feature type="transmembrane region" description="Helical" evidence="9">
    <location>
        <begin position="451"/>
        <end position="470"/>
    </location>
</feature>
<dbReference type="InterPro" id="IPR018093">
    <property type="entry name" value="BCCT_CS"/>
</dbReference>
<feature type="transmembrane region" description="Helical" evidence="9">
    <location>
        <begin position="190"/>
        <end position="214"/>
    </location>
</feature>
<feature type="transmembrane region" description="Helical" evidence="9">
    <location>
        <begin position="323"/>
        <end position="341"/>
    </location>
</feature>
<keyword evidence="4" id="KW-1003">Cell membrane</keyword>
<evidence type="ECO:0000256" key="2">
    <source>
        <dbReference type="ARBA" id="ARBA00005658"/>
    </source>
</evidence>
<evidence type="ECO:0000256" key="3">
    <source>
        <dbReference type="ARBA" id="ARBA00022448"/>
    </source>
</evidence>
<accession>A0A1W2DVT8</accession>
<comment type="subcellular location">
    <subcellularLocation>
        <location evidence="1">Cell membrane</location>
        <topology evidence="1">Multi-pass membrane protein</topology>
    </subcellularLocation>
</comment>
<dbReference type="OrthoDB" id="9775735at2"/>
<name>A0A1W2DVT8_9HYPH</name>
<dbReference type="PROSITE" id="PS01303">
    <property type="entry name" value="BCCT"/>
    <property type="match status" value="1"/>
</dbReference>
<evidence type="ECO:0000256" key="1">
    <source>
        <dbReference type="ARBA" id="ARBA00004651"/>
    </source>
</evidence>
<organism evidence="10 11">
    <name type="scientific">Fulvimarina manganoxydans</name>
    <dbReference type="NCBI Taxonomy" id="937218"/>
    <lineage>
        <taxon>Bacteria</taxon>
        <taxon>Pseudomonadati</taxon>
        <taxon>Pseudomonadota</taxon>
        <taxon>Alphaproteobacteria</taxon>
        <taxon>Hyphomicrobiales</taxon>
        <taxon>Aurantimonadaceae</taxon>
        <taxon>Fulvimarina</taxon>
    </lineage>
</organism>
<proteinExistence type="inferred from homology"/>
<keyword evidence="7 9" id="KW-0472">Membrane</keyword>
<dbReference type="Pfam" id="PF02028">
    <property type="entry name" value="BCCT"/>
    <property type="match status" value="1"/>
</dbReference>
<dbReference type="RefSeq" id="WP_084411698.1">
    <property type="nucleotide sequence ID" value="NZ_FWXR01000018.1"/>
</dbReference>
<keyword evidence="11" id="KW-1185">Reference proteome</keyword>
<evidence type="ECO:0000256" key="9">
    <source>
        <dbReference type="SAM" id="Phobius"/>
    </source>
</evidence>
<feature type="transmembrane region" description="Helical" evidence="9">
    <location>
        <begin position="97"/>
        <end position="117"/>
    </location>
</feature>
<dbReference type="GO" id="GO:0005886">
    <property type="term" value="C:plasma membrane"/>
    <property type="evidence" value="ECO:0007669"/>
    <property type="project" value="UniProtKB-SubCell"/>
</dbReference>